<dbReference type="AlphaFoldDB" id="A0A0V1H2T0"/>
<evidence type="ECO:0000313" key="1">
    <source>
        <dbReference type="EMBL" id="KRZ04925.1"/>
    </source>
</evidence>
<gene>
    <name evidence="1" type="ORF">T11_10721</name>
</gene>
<proteinExistence type="predicted"/>
<sequence>MSYFSSSYSVISREIRNLGMSISKFRGYSLCCFHVLCEKAFFRNFLMVMVFDGFLQRWVTYR</sequence>
<keyword evidence="2" id="KW-1185">Reference proteome</keyword>
<reference evidence="1 2" key="1">
    <citation type="submission" date="2015-01" db="EMBL/GenBank/DDBJ databases">
        <title>Evolution of Trichinella species and genotypes.</title>
        <authorList>
            <person name="Korhonen P.K."/>
            <person name="Edoardo P."/>
            <person name="Giuseppe L.R."/>
            <person name="Gasser R.B."/>
        </authorList>
    </citation>
    <scope>NUCLEOTIDE SEQUENCE [LARGE SCALE GENOMIC DNA]</scope>
    <source>
        <strain evidence="1">ISS1029</strain>
    </source>
</reference>
<name>A0A0V1H2T0_9BILA</name>
<protein>
    <submittedName>
        <fullName evidence="1">Uncharacterized protein</fullName>
    </submittedName>
</protein>
<comment type="caution">
    <text evidence="1">The sequence shown here is derived from an EMBL/GenBank/DDBJ whole genome shotgun (WGS) entry which is preliminary data.</text>
</comment>
<accession>A0A0V1H2T0</accession>
<evidence type="ECO:0000313" key="2">
    <source>
        <dbReference type="Proteomes" id="UP000055024"/>
    </source>
</evidence>
<dbReference type="Proteomes" id="UP000055024">
    <property type="component" value="Unassembled WGS sequence"/>
</dbReference>
<organism evidence="1 2">
    <name type="scientific">Trichinella zimbabwensis</name>
    <dbReference type="NCBI Taxonomy" id="268475"/>
    <lineage>
        <taxon>Eukaryota</taxon>
        <taxon>Metazoa</taxon>
        <taxon>Ecdysozoa</taxon>
        <taxon>Nematoda</taxon>
        <taxon>Enoplea</taxon>
        <taxon>Dorylaimia</taxon>
        <taxon>Trichinellida</taxon>
        <taxon>Trichinellidae</taxon>
        <taxon>Trichinella</taxon>
    </lineage>
</organism>
<dbReference type="EMBL" id="JYDP01000150">
    <property type="protein sequence ID" value="KRZ04925.1"/>
    <property type="molecule type" value="Genomic_DNA"/>
</dbReference>